<evidence type="ECO:0000259" key="1">
    <source>
        <dbReference type="PROSITE" id="PS51186"/>
    </source>
</evidence>
<accession>A0ABW5KE45</accession>
<dbReference type="Gene3D" id="3.40.630.30">
    <property type="match status" value="1"/>
</dbReference>
<keyword evidence="3" id="KW-0012">Acyltransferase</keyword>
<name>A0ABW5KE45_9SPHI</name>
<dbReference type="InterPro" id="IPR045057">
    <property type="entry name" value="Gcn5-rel_NAT"/>
</dbReference>
<sequence>MELIHVAEQNKWLALNDEVQIGELIYTITDGIMTISYTEVEPFYRGNKIAEELVLAAIKQARDNHLQVIPACSFAEIVFERYPEQRDVLKS</sequence>
<dbReference type="Proteomes" id="UP001597545">
    <property type="component" value="Unassembled WGS sequence"/>
</dbReference>
<comment type="caution">
    <text evidence="3">The sequence shown here is derived from an EMBL/GenBank/DDBJ whole genome shotgun (WGS) entry which is preliminary data.</text>
</comment>
<dbReference type="SUPFAM" id="SSF55729">
    <property type="entry name" value="Acyl-CoA N-acyltransferases (Nat)"/>
    <property type="match status" value="1"/>
</dbReference>
<dbReference type="PANTHER" id="PTHR31435:SF10">
    <property type="entry name" value="BSR4717 PROTEIN"/>
    <property type="match status" value="1"/>
</dbReference>
<reference evidence="4" key="1">
    <citation type="journal article" date="2019" name="Int. J. Syst. Evol. Microbiol.">
        <title>The Global Catalogue of Microorganisms (GCM) 10K type strain sequencing project: providing services to taxonomists for standard genome sequencing and annotation.</title>
        <authorList>
            <consortium name="The Broad Institute Genomics Platform"/>
            <consortium name="The Broad Institute Genome Sequencing Center for Infectious Disease"/>
            <person name="Wu L."/>
            <person name="Ma J."/>
        </authorList>
    </citation>
    <scope>NUCLEOTIDE SEQUENCE [LARGE SCALE GENOMIC DNA]</scope>
    <source>
        <strain evidence="4">KCTC 42662</strain>
    </source>
</reference>
<dbReference type="Pfam" id="PF14542">
    <property type="entry name" value="Acetyltransf_CG"/>
    <property type="match status" value="1"/>
</dbReference>
<gene>
    <name evidence="3" type="ORF">ACFSR5_01310</name>
</gene>
<dbReference type="InterPro" id="IPR031165">
    <property type="entry name" value="GNAT_YJDJ"/>
</dbReference>
<dbReference type="PANTHER" id="PTHR31435">
    <property type="entry name" value="PROTEIN NATD1"/>
    <property type="match status" value="1"/>
</dbReference>
<proteinExistence type="predicted"/>
<evidence type="ECO:0000259" key="2">
    <source>
        <dbReference type="PROSITE" id="PS51729"/>
    </source>
</evidence>
<keyword evidence="4" id="KW-1185">Reference proteome</keyword>
<dbReference type="PROSITE" id="PS51729">
    <property type="entry name" value="GNAT_YJDJ"/>
    <property type="match status" value="1"/>
</dbReference>
<dbReference type="InterPro" id="IPR000182">
    <property type="entry name" value="GNAT_dom"/>
</dbReference>
<evidence type="ECO:0000313" key="4">
    <source>
        <dbReference type="Proteomes" id="UP001597545"/>
    </source>
</evidence>
<dbReference type="InterPro" id="IPR016181">
    <property type="entry name" value="Acyl_CoA_acyltransferase"/>
</dbReference>
<dbReference type="PROSITE" id="PS51186">
    <property type="entry name" value="GNAT"/>
    <property type="match status" value="1"/>
</dbReference>
<evidence type="ECO:0000313" key="3">
    <source>
        <dbReference type="EMBL" id="MFD2546275.1"/>
    </source>
</evidence>
<protein>
    <submittedName>
        <fullName evidence="3">GNAT family N-acetyltransferase</fullName>
        <ecNumber evidence="3">2.3.1.-</ecNumber>
    </submittedName>
</protein>
<feature type="domain" description="N-acetyltransferase" evidence="2">
    <location>
        <begin position="4"/>
        <end position="90"/>
    </location>
</feature>
<feature type="domain" description="N-acetyltransferase" evidence="1">
    <location>
        <begin position="1"/>
        <end position="91"/>
    </location>
</feature>
<dbReference type="GO" id="GO:0016746">
    <property type="term" value="F:acyltransferase activity"/>
    <property type="evidence" value="ECO:0007669"/>
    <property type="project" value="UniProtKB-KW"/>
</dbReference>
<dbReference type="RefSeq" id="WP_380899903.1">
    <property type="nucleotide sequence ID" value="NZ_JBHUEG010000002.1"/>
</dbReference>
<organism evidence="3 4">
    <name type="scientific">Sphingobacterium suaedae</name>
    <dbReference type="NCBI Taxonomy" id="1686402"/>
    <lineage>
        <taxon>Bacteria</taxon>
        <taxon>Pseudomonadati</taxon>
        <taxon>Bacteroidota</taxon>
        <taxon>Sphingobacteriia</taxon>
        <taxon>Sphingobacteriales</taxon>
        <taxon>Sphingobacteriaceae</taxon>
        <taxon>Sphingobacterium</taxon>
    </lineage>
</organism>
<dbReference type="EC" id="2.3.1.-" evidence="3"/>
<keyword evidence="3" id="KW-0808">Transferase</keyword>
<dbReference type="EMBL" id="JBHULR010000001">
    <property type="protein sequence ID" value="MFD2546275.1"/>
    <property type="molecule type" value="Genomic_DNA"/>
</dbReference>